<comment type="caution">
    <text evidence="13">The sequence shown here is derived from an EMBL/GenBank/DDBJ whole genome shotgun (WGS) entry which is preliminary data.</text>
</comment>
<dbReference type="GO" id="GO:0005886">
    <property type="term" value="C:plasma membrane"/>
    <property type="evidence" value="ECO:0007669"/>
    <property type="project" value="UniProtKB-SubCell"/>
</dbReference>
<feature type="transmembrane region" description="Helical" evidence="10">
    <location>
        <begin position="49"/>
        <end position="69"/>
    </location>
</feature>
<evidence type="ECO:0000313" key="14">
    <source>
        <dbReference type="Proteomes" id="UP000033491"/>
    </source>
</evidence>
<dbReference type="Proteomes" id="UP000033491">
    <property type="component" value="Unassembled WGS sequence"/>
</dbReference>
<name>A0A0F3RP76_9LACO</name>
<evidence type="ECO:0000256" key="2">
    <source>
        <dbReference type="ARBA" id="ARBA00022448"/>
    </source>
</evidence>
<dbReference type="PROSITE" id="PS50928">
    <property type="entry name" value="ABC_TM1"/>
    <property type="match status" value="1"/>
</dbReference>
<comment type="similarity">
    <text evidence="9">Belongs to the binding-protein-dependent transport system permease family. OppBC subfamily.</text>
</comment>
<dbReference type="OrthoDB" id="9797472at2"/>
<evidence type="ECO:0000256" key="8">
    <source>
        <dbReference type="ARBA" id="ARBA00023136"/>
    </source>
</evidence>
<reference evidence="13 14" key="1">
    <citation type="submission" date="2015-03" db="EMBL/GenBank/DDBJ databases">
        <authorList>
            <person name="Zheng J."/>
            <person name="Ganezle M."/>
        </authorList>
    </citation>
    <scope>NUCLEOTIDE SEQUENCE [LARGE SCALE GENOMIC DNA]</scope>
    <source>
        <strain evidence="13 14">LP38</strain>
    </source>
</reference>
<keyword evidence="4 10" id="KW-0812">Transmembrane</keyword>
<dbReference type="Gene3D" id="1.10.3720.10">
    <property type="entry name" value="MetI-like"/>
    <property type="match status" value="1"/>
</dbReference>
<evidence type="ECO:0000313" key="12">
    <source>
        <dbReference type="EMBL" id="GEO66781.1"/>
    </source>
</evidence>
<dbReference type="EMBL" id="JZCR01000024">
    <property type="protein sequence ID" value="KJW11776.1"/>
    <property type="molecule type" value="Genomic_DNA"/>
</dbReference>
<feature type="transmembrane region" description="Helical" evidence="10">
    <location>
        <begin position="311"/>
        <end position="329"/>
    </location>
</feature>
<feature type="transmembrane region" description="Helical" evidence="10">
    <location>
        <begin position="253"/>
        <end position="275"/>
    </location>
</feature>
<feature type="domain" description="ABC transmembrane type-1" evidence="11">
    <location>
        <begin position="140"/>
        <end position="329"/>
    </location>
</feature>
<evidence type="ECO:0000313" key="15">
    <source>
        <dbReference type="Proteomes" id="UP000321691"/>
    </source>
</evidence>
<dbReference type="InterPro" id="IPR035906">
    <property type="entry name" value="MetI-like_sf"/>
</dbReference>
<dbReference type="SUPFAM" id="SSF161098">
    <property type="entry name" value="MetI-like"/>
    <property type="match status" value="1"/>
</dbReference>
<evidence type="ECO:0000259" key="11">
    <source>
        <dbReference type="PROSITE" id="PS50928"/>
    </source>
</evidence>
<keyword evidence="15" id="KW-1185">Reference proteome</keyword>
<dbReference type="InterPro" id="IPR000515">
    <property type="entry name" value="MetI-like"/>
</dbReference>
<dbReference type="CDD" id="cd06261">
    <property type="entry name" value="TM_PBP2"/>
    <property type="match status" value="1"/>
</dbReference>
<dbReference type="Pfam" id="PF12911">
    <property type="entry name" value="OppC_N"/>
    <property type="match status" value="1"/>
</dbReference>
<evidence type="ECO:0000256" key="1">
    <source>
        <dbReference type="ARBA" id="ARBA00004651"/>
    </source>
</evidence>
<protein>
    <submittedName>
        <fullName evidence="13">Peptide ABC transporter permease</fullName>
    </submittedName>
</protein>
<dbReference type="STRING" id="216463.VC81_11090"/>
<gene>
    <name evidence="12" type="primary">oppC</name>
    <name evidence="12" type="ORF">LSP04_12000</name>
    <name evidence="13" type="ORF">VC81_11090</name>
</gene>
<sequence length="342" mass="37616">MADTVKLPEDSFKPMTPADRAALDSEKIAAPSLTFAQDAWRRLKKNKGAWVSLIVLAIVFIMAFGSIFVSPHNPNAVNPSYANLPSKIPGIGINGFNGTLVQAGQRVDAYKQAGASAGTYYIMGTDYLGRDLFSRVLYGTRISLIIALVATFFDLTIGVTYGMFSGWKGGRIDTFMQRIIEIILSIPNLVVIVLLILILKPGMTSIIIAIALTSWTNMARLVRAQTMELKSQEYILAARTLGERPLKIAFKHLLPNLSSVIIINTMFTIPNAIFFEAMLSYIGIGISSPQASLGTLLNDGQKNFQFLPYQMWWPALVLSIVMLAFNLLGDGLRDAFDPRTKE</sequence>
<dbReference type="PATRIC" id="fig|216463.3.peg.1472"/>
<evidence type="ECO:0000256" key="6">
    <source>
        <dbReference type="ARBA" id="ARBA00022927"/>
    </source>
</evidence>
<evidence type="ECO:0000313" key="13">
    <source>
        <dbReference type="EMBL" id="KJW11776.1"/>
    </source>
</evidence>
<comment type="subcellular location">
    <subcellularLocation>
        <location evidence="1 10">Cell membrane</location>
        <topology evidence="1 10">Multi-pass membrane protein</topology>
    </subcellularLocation>
</comment>
<accession>A0A0F3RP76</accession>
<organism evidence="13 14">
    <name type="scientific">Levilactobacillus spicheri</name>
    <dbReference type="NCBI Taxonomy" id="216463"/>
    <lineage>
        <taxon>Bacteria</taxon>
        <taxon>Bacillati</taxon>
        <taxon>Bacillota</taxon>
        <taxon>Bacilli</taxon>
        <taxon>Lactobacillales</taxon>
        <taxon>Lactobacillaceae</taxon>
        <taxon>Levilactobacillus</taxon>
    </lineage>
</organism>
<dbReference type="RefSeq" id="WP_045808140.1">
    <property type="nucleotide sequence ID" value="NZ_BJZI01000013.1"/>
</dbReference>
<keyword evidence="3" id="KW-1003">Cell membrane</keyword>
<keyword evidence="6" id="KW-0653">Protein transport</keyword>
<evidence type="ECO:0000256" key="9">
    <source>
        <dbReference type="ARBA" id="ARBA00024202"/>
    </source>
</evidence>
<feature type="transmembrane region" description="Helical" evidence="10">
    <location>
        <begin position="205"/>
        <end position="222"/>
    </location>
</feature>
<reference evidence="12 15" key="2">
    <citation type="submission" date="2019-07" db="EMBL/GenBank/DDBJ databases">
        <title>Whole genome shotgun sequence of Lactobacillus spicheri NBRC 107155.</title>
        <authorList>
            <person name="Hosoyama A."/>
            <person name="Uohara A."/>
            <person name="Ohji S."/>
            <person name="Ichikawa N."/>
        </authorList>
    </citation>
    <scope>NUCLEOTIDE SEQUENCE [LARGE SCALE GENOMIC DNA]</scope>
    <source>
        <strain evidence="12 15">NBRC 107155</strain>
    </source>
</reference>
<dbReference type="InterPro" id="IPR025966">
    <property type="entry name" value="OppC_N"/>
</dbReference>
<dbReference type="PANTHER" id="PTHR43386">
    <property type="entry name" value="OLIGOPEPTIDE TRANSPORT SYSTEM PERMEASE PROTEIN APPC"/>
    <property type="match status" value="1"/>
</dbReference>
<dbReference type="InterPro" id="IPR050366">
    <property type="entry name" value="BP-dependent_transpt_permease"/>
</dbReference>
<keyword evidence="8 10" id="KW-0472">Membrane</keyword>
<evidence type="ECO:0000256" key="3">
    <source>
        <dbReference type="ARBA" id="ARBA00022475"/>
    </source>
</evidence>
<dbReference type="Proteomes" id="UP000321691">
    <property type="component" value="Unassembled WGS sequence"/>
</dbReference>
<dbReference type="GO" id="GO:0055085">
    <property type="term" value="P:transmembrane transport"/>
    <property type="evidence" value="ECO:0007669"/>
    <property type="project" value="InterPro"/>
</dbReference>
<feature type="transmembrane region" description="Helical" evidence="10">
    <location>
        <begin position="142"/>
        <end position="167"/>
    </location>
</feature>
<feature type="transmembrane region" description="Helical" evidence="10">
    <location>
        <begin position="179"/>
        <end position="199"/>
    </location>
</feature>
<keyword evidence="5" id="KW-0571">Peptide transport</keyword>
<proteinExistence type="inferred from homology"/>
<evidence type="ECO:0000256" key="5">
    <source>
        <dbReference type="ARBA" id="ARBA00022856"/>
    </source>
</evidence>
<keyword evidence="7 10" id="KW-1133">Transmembrane helix</keyword>
<dbReference type="AlphaFoldDB" id="A0A0F3RP76"/>
<dbReference type="Pfam" id="PF00528">
    <property type="entry name" value="BPD_transp_1"/>
    <property type="match status" value="1"/>
</dbReference>
<evidence type="ECO:0000256" key="10">
    <source>
        <dbReference type="RuleBase" id="RU363032"/>
    </source>
</evidence>
<dbReference type="GO" id="GO:0015833">
    <property type="term" value="P:peptide transport"/>
    <property type="evidence" value="ECO:0007669"/>
    <property type="project" value="UniProtKB-KW"/>
</dbReference>
<evidence type="ECO:0000256" key="7">
    <source>
        <dbReference type="ARBA" id="ARBA00022989"/>
    </source>
</evidence>
<keyword evidence="2 10" id="KW-0813">Transport</keyword>
<dbReference type="PANTHER" id="PTHR43386:SF24">
    <property type="entry name" value="OLIGOPEPTIDE TRANSPORT SYSTEM PERMEASE PROTEIN AMID"/>
    <property type="match status" value="1"/>
</dbReference>
<dbReference type="EMBL" id="BJZI01000013">
    <property type="protein sequence ID" value="GEO66781.1"/>
    <property type="molecule type" value="Genomic_DNA"/>
</dbReference>
<dbReference type="GO" id="GO:0015031">
    <property type="term" value="P:protein transport"/>
    <property type="evidence" value="ECO:0007669"/>
    <property type="project" value="UniProtKB-KW"/>
</dbReference>
<evidence type="ECO:0000256" key="4">
    <source>
        <dbReference type="ARBA" id="ARBA00022692"/>
    </source>
</evidence>